<evidence type="ECO:0000313" key="1">
    <source>
        <dbReference type="EMBL" id="KHG22811.1"/>
    </source>
</evidence>
<gene>
    <name evidence="1" type="ORF">F383_04153</name>
</gene>
<protein>
    <submittedName>
        <fullName evidence="1">Uncharacterized protein</fullName>
    </submittedName>
</protein>
<dbReference type="EMBL" id="KN422910">
    <property type="protein sequence ID" value="KHG22811.1"/>
    <property type="molecule type" value="Genomic_DNA"/>
</dbReference>
<evidence type="ECO:0000313" key="2">
    <source>
        <dbReference type="Proteomes" id="UP000032142"/>
    </source>
</evidence>
<dbReference type="Proteomes" id="UP000032142">
    <property type="component" value="Unassembled WGS sequence"/>
</dbReference>
<proteinExistence type="predicted"/>
<keyword evidence="2" id="KW-1185">Reference proteome</keyword>
<sequence>MPLSQTESYTNQIQRNQISMPTSQMWSYTRTHIGNPMSLHMYPSYS</sequence>
<accession>A0A0B0PHJ4</accession>
<reference evidence="2" key="1">
    <citation type="submission" date="2014-09" db="EMBL/GenBank/DDBJ databases">
        <authorList>
            <person name="Mudge J."/>
            <person name="Ramaraj T."/>
            <person name="Lindquist I.E."/>
            <person name="Bharti A.K."/>
            <person name="Sundararajan A."/>
            <person name="Cameron C.T."/>
            <person name="Woodward J.E."/>
            <person name="May G.D."/>
            <person name="Brubaker C."/>
            <person name="Broadhvest J."/>
            <person name="Wilkins T.A."/>
        </authorList>
    </citation>
    <scope>NUCLEOTIDE SEQUENCE</scope>
    <source>
        <strain evidence="2">cv. AKA8401</strain>
    </source>
</reference>
<dbReference type="AlphaFoldDB" id="A0A0B0PHJ4"/>
<organism evidence="1 2">
    <name type="scientific">Gossypium arboreum</name>
    <name type="common">Tree cotton</name>
    <name type="synonym">Gossypium nanking</name>
    <dbReference type="NCBI Taxonomy" id="29729"/>
    <lineage>
        <taxon>Eukaryota</taxon>
        <taxon>Viridiplantae</taxon>
        <taxon>Streptophyta</taxon>
        <taxon>Embryophyta</taxon>
        <taxon>Tracheophyta</taxon>
        <taxon>Spermatophyta</taxon>
        <taxon>Magnoliopsida</taxon>
        <taxon>eudicotyledons</taxon>
        <taxon>Gunneridae</taxon>
        <taxon>Pentapetalae</taxon>
        <taxon>rosids</taxon>
        <taxon>malvids</taxon>
        <taxon>Malvales</taxon>
        <taxon>Malvaceae</taxon>
        <taxon>Malvoideae</taxon>
        <taxon>Gossypium</taxon>
    </lineage>
</organism>
<name>A0A0B0PHJ4_GOSAR</name>